<feature type="region of interest" description="Disordered" evidence="1">
    <location>
        <begin position="22"/>
        <end position="71"/>
    </location>
</feature>
<gene>
    <name evidence="3" type="ORF">B0187_00320</name>
</gene>
<dbReference type="PROSITE" id="PS51257">
    <property type="entry name" value="PROKAR_LIPOPROTEIN"/>
    <property type="match status" value="1"/>
</dbReference>
<organism evidence="3 4">
    <name type="scientific">Haemophilus paracuniculus</name>
    <dbReference type="NCBI Taxonomy" id="734"/>
    <lineage>
        <taxon>Bacteria</taxon>
        <taxon>Pseudomonadati</taxon>
        <taxon>Pseudomonadota</taxon>
        <taxon>Gammaproteobacteria</taxon>
        <taxon>Pasteurellales</taxon>
        <taxon>Pasteurellaceae</taxon>
        <taxon>Haemophilus</taxon>
    </lineage>
</organism>
<dbReference type="EMBL" id="MUYA01000001">
    <property type="protein sequence ID" value="OOS00780.1"/>
    <property type="molecule type" value="Genomic_DNA"/>
</dbReference>
<feature type="compositionally biased region" description="Polar residues" evidence="1">
    <location>
        <begin position="50"/>
        <end position="61"/>
    </location>
</feature>
<feature type="signal peptide" evidence="2">
    <location>
        <begin position="1"/>
        <end position="22"/>
    </location>
</feature>
<evidence type="ECO:0008006" key="5">
    <source>
        <dbReference type="Google" id="ProtNLM"/>
    </source>
</evidence>
<reference evidence="3 4" key="1">
    <citation type="submission" date="2017-02" db="EMBL/GenBank/DDBJ databases">
        <title>Draft genome sequence of Haemophilus paracuniculus CCUG 43573 type strain.</title>
        <authorList>
            <person name="Engstrom-Jakobsson H."/>
            <person name="Salva-Serra F."/>
            <person name="Thorell K."/>
            <person name="Gonzales-Siles L."/>
            <person name="Karlsson R."/>
            <person name="Boulund F."/>
            <person name="Engstrand L."/>
            <person name="Kristiansson E."/>
            <person name="Moore E."/>
        </authorList>
    </citation>
    <scope>NUCLEOTIDE SEQUENCE [LARGE SCALE GENOMIC DNA]</scope>
    <source>
        <strain evidence="3 4">CCUG 43573</strain>
    </source>
</reference>
<feature type="chain" id="PRO_5012661971" description="Outer membrane antigenic lipoprotein B" evidence="2">
    <location>
        <begin position="23"/>
        <end position="71"/>
    </location>
</feature>
<dbReference type="AlphaFoldDB" id="A0A1T0AV10"/>
<dbReference type="Proteomes" id="UP000190867">
    <property type="component" value="Unassembled WGS sequence"/>
</dbReference>
<dbReference type="OrthoDB" id="5685103at2"/>
<dbReference type="RefSeq" id="WP_078235659.1">
    <property type="nucleotide sequence ID" value="NZ_MUYA01000001.1"/>
</dbReference>
<evidence type="ECO:0000313" key="4">
    <source>
        <dbReference type="Proteomes" id="UP000190867"/>
    </source>
</evidence>
<keyword evidence="4" id="KW-1185">Reference proteome</keyword>
<name>A0A1T0AV10_9PAST</name>
<evidence type="ECO:0000313" key="3">
    <source>
        <dbReference type="EMBL" id="OOS00780.1"/>
    </source>
</evidence>
<proteinExistence type="predicted"/>
<protein>
    <recommendedName>
        <fullName evidence="5">Outer membrane antigenic lipoprotein B</fullName>
    </recommendedName>
</protein>
<accession>A0A1T0AV10</accession>
<evidence type="ECO:0000256" key="2">
    <source>
        <dbReference type="SAM" id="SignalP"/>
    </source>
</evidence>
<evidence type="ECO:0000256" key="1">
    <source>
        <dbReference type="SAM" id="MobiDB-lite"/>
    </source>
</evidence>
<keyword evidence="2" id="KW-0732">Signal</keyword>
<comment type="caution">
    <text evidence="3">The sequence shown here is derived from an EMBL/GenBank/DDBJ whole genome shotgun (WGS) entry which is preliminary data.</text>
</comment>
<dbReference type="STRING" id="734.B0187_00320"/>
<sequence>MKKTFFSLAIFSLFLTACNSQPASKAEVRSSDPNELPPGVMQPVAGSGATEGSYSWPSDIQTAPMPASMAK</sequence>